<evidence type="ECO:0000256" key="1">
    <source>
        <dbReference type="ARBA" id="ARBA00005042"/>
    </source>
</evidence>
<keyword evidence="11 13" id="KW-1208">Phospholipid metabolism</keyword>
<comment type="pathway">
    <text evidence="2">Lipid metabolism.</text>
</comment>
<keyword evidence="4 13" id="KW-0444">Lipid biosynthesis</keyword>
<dbReference type="HOGENOM" id="CLU_030471_1_1_1"/>
<dbReference type="Proteomes" id="UP000000689">
    <property type="component" value="Chromosome 7"/>
</dbReference>
<dbReference type="AlphaFoldDB" id="J7SBN0"/>
<keyword evidence="7 13" id="KW-0547">Nucleotide-binding</keyword>
<sequence length="511" mass="59108">MIARSQSLLFIPKHTVSMSSKTSSLPTPLSSFLRTKFYFEKGQIEIIDTPTNFYNTLKFKISTAERRIFLASLYLGKTENEFIECISTAMTRNPQLKLYFLIDGLRGTRESPDLCSASMLAKLDKQFGDRVDLRLYRTPKFIGWKKLIPKRFNEGIGLQHMKIYGFDDEVILSGANLSNDYFTDRQDRYYLFKSCPAFASYYFKLQQLVSSISYRIQYSSSEQEKYKLSWPQTNLIKKPATLLTKHHFVQKTSKALTEFLYPDSTSAGQQQQQQLSKPELDCPTVVYPISQFTPLYPHNKDQSTEKPTIIKLLQSKSTKKPWLFTAGYFNIHSDLKRTLLETPTKDSLIITASPKANGFYKSKGASGMLPDAYLYLSYKFLKAIPKMRREDIRLKEWQNGIANTPGGWSYHAKGIWFMEKDTRTNTNTNGYIPYLTIIGSSNYTRRSYSLDLETNCVIFTKDESLQLEMKKELDKLLMNTKEVTLNDFKNDKERHVSKRVKLATNIFGKRL</sequence>
<evidence type="ECO:0000256" key="6">
    <source>
        <dbReference type="ARBA" id="ARBA00022737"/>
    </source>
</evidence>
<evidence type="ECO:0000256" key="8">
    <source>
        <dbReference type="ARBA" id="ARBA00022840"/>
    </source>
</evidence>
<keyword evidence="10 13" id="KW-0594">Phospholipid biosynthesis</keyword>
<keyword evidence="5 13" id="KW-0808">Transferase</keyword>
<dbReference type="Pfam" id="PF00614">
    <property type="entry name" value="PLDc"/>
    <property type="match status" value="1"/>
</dbReference>
<dbReference type="EMBL" id="HE580273">
    <property type="protein sequence ID" value="CCK73420.1"/>
    <property type="molecule type" value="Genomic_DNA"/>
</dbReference>
<dbReference type="CDD" id="cd09137">
    <property type="entry name" value="PLDc_PGS1_euk_2"/>
    <property type="match status" value="1"/>
</dbReference>
<comment type="subcellular location">
    <subcellularLocation>
        <location evidence="13">Mitochondrion</location>
    </subcellularLocation>
</comment>
<dbReference type="OMA" id="HKCLAQC"/>
<evidence type="ECO:0000259" key="14">
    <source>
        <dbReference type="PROSITE" id="PS50035"/>
    </source>
</evidence>
<dbReference type="PROSITE" id="PS50035">
    <property type="entry name" value="PLD"/>
    <property type="match status" value="1"/>
</dbReference>
<evidence type="ECO:0000256" key="13">
    <source>
        <dbReference type="RuleBase" id="RU365024"/>
    </source>
</evidence>
<dbReference type="KEGG" id="ndi:NDAI_0G04350"/>
<dbReference type="eggNOG" id="KOG3964">
    <property type="taxonomic scope" value="Eukaryota"/>
</dbReference>
<dbReference type="GO" id="GO:0032049">
    <property type="term" value="P:cardiolipin biosynthetic process"/>
    <property type="evidence" value="ECO:0007669"/>
    <property type="project" value="EnsemblFungi"/>
</dbReference>
<dbReference type="RefSeq" id="XP_003980096.1">
    <property type="nucleotide sequence ID" value="XM_003980047.1"/>
</dbReference>
<keyword evidence="9 13" id="KW-0443">Lipid metabolism</keyword>
<organism evidence="15 16">
    <name type="scientific">Naumovozyma dairenensis (strain ATCC 10597 / BCRC 20456 / CBS 421 / NBRC 0211 / NRRL Y-12639)</name>
    <name type="common">Saccharomyces dairenensis</name>
    <dbReference type="NCBI Taxonomy" id="1071378"/>
    <lineage>
        <taxon>Eukaryota</taxon>
        <taxon>Fungi</taxon>
        <taxon>Dikarya</taxon>
        <taxon>Ascomycota</taxon>
        <taxon>Saccharomycotina</taxon>
        <taxon>Saccharomycetes</taxon>
        <taxon>Saccharomycetales</taxon>
        <taxon>Saccharomycetaceae</taxon>
        <taxon>Naumovozyma</taxon>
    </lineage>
</organism>
<dbReference type="GO" id="GO:0031966">
    <property type="term" value="C:mitochondrial membrane"/>
    <property type="evidence" value="ECO:0007669"/>
    <property type="project" value="EnsemblFungi"/>
</dbReference>
<dbReference type="PANTHER" id="PTHR12586">
    <property type="entry name" value="CDP-DIACYLGLYCEROL--SERINE O-PHOSPHATIDYLTRANSFERASE"/>
    <property type="match status" value="1"/>
</dbReference>
<evidence type="ECO:0000313" key="15">
    <source>
        <dbReference type="EMBL" id="CCK73420.1"/>
    </source>
</evidence>
<evidence type="ECO:0000256" key="3">
    <source>
        <dbReference type="ARBA" id="ARBA00010682"/>
    </source>
</evidence>
<dbReference type="GeneID" id="13926900"/>
<dbReference type="EC" id="2.7.8.5" evidence="13"/>
<evidence type="ECO:0000256" key="5">
    <source>
        <dbReference type="ARBA" id="ARBA00022679"/>
    </source>
</evidence>
<comment type="similarity">
    <text evidence="3 13">Belongs to the CDP-alcohol phosphatidyltransferase class-II family.</text>
</comment>
<protein>
    <recommendedName>
        <fullName evidence="13">CDP-diacylglycerol--glycerol-3-phosphate 3-phosphatidyltransferase</fullName>
        <ecNumber evidence="13">2.7.8.5</ecNumber>
    </recommendedName>
</protein>
<dbReference type="PIRSF" id="PIRSF000850">
    <property type="entry name" value="Phospholipase_D_PSS"/>
    <property type="match status" value="1"/>
</dbReference>
<evidence type="ECO:0000256" key="10">
    <source>
        <dbReference type="ARBA" id="ARBA00023209"/>
    </source>
</evidence>
<evidence type="ECO:0000256" key="7">
    <source>
        <dbReference type="ARBA" id="ARBA00022741"/>
    </source>
</evidence>
<dbReference type="PANTHER" id="PTHR12586:SF1">
    <property type="entry name" value="CDP-DIACYLGLYCEROL--GLYCEROL-3-PHOSPHATE 3-PHOSPHATIDYLTRANSFERASE, MITOCHONDRIAL"/>
    <property type="match status" value="1"/>
</dbReference>
<feature type="domain" description="PLD phosphodiesterase" evidence="14">
    <location>
        <begin position="155"/>
        <end position="181"/>
    </location>
</feature>
<accession>J7SBN0</accession>
<comment type="catalytic activity">
    <reaction evidence="12 13">
        <text>a CDP-1,2-diacyl-sn-glycerol + sn-glycerol 3-phosphate = a 1,2-diacyl-sn-glycero-3-phospho-(1'-sn-glycero-3'-phosphate) + CMP + H(+)</text>
        <dbReference type="Rhea" id="RHEA:12593"/>
        <dbReference type="ChEBI" id="CHEBI:15378"/>
        <dbReference type="ChEBI" id="CHEBI:57597"/>
        <dbReference type="ChEBI" id="CHEBI:58332"/>
        <dbReference type="ChEBI" id="CHEBI:60110"/>
        <dbReference type="ChEBI" id="CHEBI:60377"/>
        <dbReference type="EC" id="2.7.8.5"/>
    </reaction>
</comment>
<keyword evidence="8 13" id="KW-0067">ATP-binding</keyword>
<evidence type="ECO:0000313" key="16">
    <source>
        <dbReference type="Proteomes" id="UP000000689"/>
    </source>
</evidence>
<dbReference type="CDD" id="cd09135">
    <property type="entry name" value="PLDc_PGS1_euk_1"/>
    <property type="match status" value="1"/>
</dbReference>
<gene>
    <name evidence="15" type="primary">NDAI0G04350</name>
    <name evidence="15" type="ordered locus">NDAI_0G04350</name>
</gene>
<dbReference type="SMART" id="SM00155">
    <property type="entry name" value="PLDc"/>
    <property type="match status" value="2"/>
</dbReference>
<reference evidence="15 16" key="1">
    <citation type="journal article" date="2011" name="Proc. Natl. Acad. Sci. U.S.A.">
        <title>Evolutionary erosion of yeast sex chromosomes by mating-type switching accidents.</title>
        <authorList>
            <person name="Gordon J.L."/>
            <person name="Armisen D."/>
            <person name="Proux-Wera E."/>
            <person name="Oheigeartaigh S.S."/>
            <person name="Byrne K.P."/>
            <person name="Wolfe K.H."/>
        </authorList>
    </citation>
    <scope>NUCLEOTIDE SEQUENCE [LARGE SCALE GENOMIC DNA]</scope>
    <source>
        <strain evidence="16">ATCC 10597 / BCRC 20456 / CBS 421 / NBRC 0211 / NRRL Y-12639</strain>
    </source>
</reference>
<dbReference type="Gene3D" id="3.30.870.10">
    <property type="entry name" value="Endonuclease Chain A"/>
    <property type="match status" value="2"/>
</dbReference>
<dbReference type="FunFam" id="3.30.870.10:FF:000044">
    <property type="entry name" value="CDP-diacylglycerol--glycerol-3-phosphate 3-phosphatidyltransferase"/>
    <property type="match status" value="1"/>
</dbReference>
<dbReference type="SUPFAM" id="SSF56024">
    <property type="entry name" value="Phospholipase D/nuclease"/>
    <property type="match status" value="2"/>
</dbReference>
<evidence type="ECO:0000256" key="2">
    <source>
        <dbReference type="ARBA" id="ARBA00005189"/>
    </source>
</evidence>
<evidence type="ECO:0000256" key="4">
    <source>
        <dbReference type="ARBA" id="ARBA00022516"/>
    </source>
</evidence>
<evidence type="ECO:0000256" key="9">
    <source>
        <dbReference type="ARBA" id="ARBA00023098"/>
    </source>
</evidence>
<proteinExistence type="inferred from homology"/>
<comment type="function">
    <text evidence="13">Functions in the biosynthesis of the anionic phospholipids phosphatidylglycerol and cardiolipin.</text>
</comment>
<name>J7SBN0_NAUDC</name>
<dbReference type="GO" id="GO:0008444">
    <property type="term" value="F:CDP-diacylglycerol-glycerol-3-phosphate 3-phosphatidyltransferase activity"/>
    <property type="evidence" value="ECO:0007669"/>
    <property type="project" value="UniProtKB-EC"/>
</dbReference>
<keyword evidence="13" id="KW-0496">Mitochondrion</keyword>
<dbReference type="InterPro" id="IPR016270">
    <property type="entry name" value="PGS1"/>
</dbReference>
<keyword evidence="6" id="KW-0677">Repeat</keyword>
<dbReference type="InterPro" id="IPR001736">
    <property type="entry name" value="PLipase_D/transphosphatidylase"/>
</dbReference>
<dbReference type="UniPathway" id="UPA00084">
    <property type="reaction ID" value="UER00503"/>
</dbReference>
<dbReference type="OrthoDB" id="10250191at2759"/>
<keyword evidence="16" id="KW-1185">Reference proteome</keyword>
<dbReference type="GO" id="GO:0005524">
    <property type="term" value="F:ATP binding"/>
    <property type="evidence" value="ECO:0007669"/>
    <property type="project" value="UniProtKB-KW"/>
</dbReference>
<evidence type="ECO:0000256" key="12">
    <source>
        <dbReference type="ARBA" id="ARBA00048586"/>
    </source>
</evidence>
<dbReference type="STRING" id="1071378.J7SBN0"/>
<comment type="pathway">
    <text evidence="1 13">Phospholipid metabolism; phosphatidylglycerol biosynthesis; phosphatidylglycerol from CDP-diacylglycerol: step 1/2.</text>
</comment>
<evidence type="ECO:0000256" key="11">
    <source>
        <dbReference type="ARBA" id="ARBA00023264"/>
    </source>
</evidence>